<name>A0AA88XC50_PINIB</name>
<proteinExistence type="predicted"/>
<sequence>MVPQKQGIVDMSQAFIWYGMVPQKQGIVDLSQGFIWHGMVPQKQGIVDLSQGFIWHGMVPQKQGFKFTPTPKSNITELRSDIKQFHRCLRLREYFGSENIGDESIVRNKSEFTPPKDRDEHLGLFINTIDRRYNS</sequence>
<dbReference type="EMBL" id="VSWD01000680">
    <property type="protein sequence ID" value="KAK3082408.1"/>
    <property type="molecule type" value="Genomic_DNA"/>
</dbReference>
<dbReference type="AlphaFoldDB" id="A0AA88XC50"/>
<organism evidence="1 2">
    <name type="scientific">Pinctada imbricata</name>
    <name type="common">Atlantic pearl-oyster</name>
    <name type="synonym">Pinctada martensii</name>
    <dbReference type="NCBI Taxonomy" id="66713"/>
    <lineage>
        <taxon>Eukaryota</taxon>
        <taxon>Metazoa</taxon>
        <taxon>Spiralia</taxon>
        <taxon>Lophotrochozoa</taxon>
        <taxon>Mollusca</taxon>
        <taxon>Bivalvia</taxon>
        <taxon>Autobranchia</taxon>
        <taxon>Pteriomorphia</taxon>
        <taxon>Pterioida</taxon>
        <taxon>Pterioidea</taxon>
        <taxon>Pteriidae</taxon>
        <taxon>Pinctada</taxon>
    </lineage>
</organism>
<evidence type="ECO:0000313" key="1">
    <source>
        <dbReference type="EMBL" id="KAK3082408.1"/>
    </source>
</evidence>
<keyword evidence="2" id="KW-1185">Reference proteome</keyword>
<evidence type="ECO:0000313" key="2">
    <source>
        <dbReference type="Proteomes" id="UP001186944"/>
    </source>
</evidence>
<protein>
    <submittedName>
        <fullName evidence="1">Uncharacterized protein</fullName>
    </submittedName>
</protein>
<gene>
    <name evidence="1" type="ORF">FSP39_001053</name>
</gene>
<dbReference type="Proteomes" id="UP001186944">
    <property type="component" value="Unassembled WGS sequence"/>
</dbReference>
<accession>A0AA88XC50</accession>
<comment type="caution">
    <text evidence="1">The sequence shown here is derived from an EMBL/GenBank/DDBJ whole genome shotgun (WGS) entry which is preliminary data.</text>
</comment>
<reference evidence="1" key="1">
    <citation type="submission" date="2019-08" db="EMBL/GenBank/DDBJ databases">
        <title>The improved chromosome-level genome for the pearl oyster Pinctada fucata martensii using PacBio sequencing and Hi-C.</title>
        <authorList>
            <person name="Zheng Z."/>
        </authorList>
    </citation>
    <scope>NUCLEOTIDE SEQUENCE</scope>
    <source>
        <strain evidence="1">ZZ-2019</strain>
        <tissue evidence="1">Adductor muscle</tissue>
    </source>
</reference>